<proteinExistence type="predicted"/>
<dbReference type="InterPro" id="IPR005146">
    <property type="entry name" value="B3/B4_tRNA-bd"/>
</dbReference>
<sequence>MSKFIADESFFEIFPDAKLGVLLIKNMENGESPNELKDLLLKSNEEAEKFITNPKFSDNEIIREWRDAYKKFKTKKKARCSIEALLKRVEKDNIVGPINALVDIYNSASLKFGLPCGAEDIDSFVGDLRLTLTDGGDEFYAIGSEENEPTKEGELCYKDDQGAVCRCFNWRDGTRTMINDDTKNTFLIMEILNEEKLETLNEALDFISELSEKYLNANVEKHIVDRKNNEINLK</sequence>
<dbReference type="RefSeq" id="WP_210060833.1">
    <property type="nucleotide sequence ID" value="NZ_JAGGLJ010000009.1"/>
</dbReference>
<feature type="domain" description="B3/B4 tRNA-binding" evidence="1">
    <location>
        <begin position="63"/>
        <end position="216"/>
    </location>
</feature>
<keyword evidence="3" id="KW-1185">Reference proteome</keyword>
<evidence type="ECO:0000313" key="2">
    <source>
        <dbReference type="EMBL" id="MBP2025541.1"/>
    </source>
</evidence>
<protein>
    <submittedName>
        <fullName evidence="2">DNA/RNA-binding domain of Phe-tRNA-synthetase-like protein</fullName>
    </submittedName>
</protein>
<dbReference type="PANTHER" id="PTHR39209:SF2">
    <property type="entry name" value="CYTOPLASMIC PROTEIN"/>
    <property type="match status" value="1"/>
</dbReference>
<dbReference type="SUPFAM" id="SSF56037">
    <property type="entry name" value="PheT/TilS domain"/>
    <property type="match status" value="1"/>
</dbReference>
<dbReference type="Pfam" id="PF03483">
    <property type="entry name" value="B3_4"/>
    <property type="match status" value="1"/>
</dbReference>
<comment type="caution">
    <text evidence="2">The sequence shown here is derived from an EMBL/GenBank/DDBJ whole genome shotgun (WGS) entry which is preliminary data.</text>
</comment>
<dbReference type="Proteomes" id="UP001519306">
    <property type="component" value="Unassembled WGS sequence"/>
</dbReference>
<accession>A0ABS4KCM8</accession>
<name>A0ABS4KCM8_9FIRM</name>
<evidence type="ECO:0000313" key="3">
    <source>
        <dbReference type="Proteomes" id="UP001519306"/>
    </source>
</evidence>
<organism evidence="2 3">
    <name type="scientific">Peptoniphilus stercorisuis</name>
    <dbReference type="NCBI Taxonomy" id="1436965"/>
    <lineage>
        <taxon>Bacteria</taxon>
        <taxon>Bacillati</taxon>
        <taxon>Bacillota</taxon>
        <taxon>Tissierellia</taxon>
        <taxon>Tissierellales</taxon>
        <taxon>Peptoniphilaceae</taxon>
        <taxon>Peptoniphilus</taxon>
    </lineage>
</organism>
<dbReference type="InterPro" id="IPR020825">
    <property type="entry name" value="Phe-tRNA_synthase-like_B3/B4"/>
</dbReference>
<dbReference type="SMART" id="SM00873">
    <property type="entry name" value="B3_4"/>
    <property type="match status" value="1"/>
</dbReference>
<reference evidence="2 3" key="1">
    <citation type="submission" date="2021-03" db="EMBL/GenBank/DDBJ databases">
        <title>Genomic Encyclopedia of Type Strains, Phase IV (KMG-IV): sequencing the most valuable type-strain genomes for metagenomic binning, comparative biology and taxonomic classification.</title>
        <authorList>
            <person name="Goeker M."/>
        </authorList>
    </citation>
    <scope>NUCLEOTIDE SEQUENCE [LARGE SCALE GENOMIC DNA]</scope>
    <source>
        <strain evidence="2 3">DSM 27563</strain>
    </source>
</reference>
<dbReference type="PANTHER" id="PTHR39209">
    <property type="match status" value="1"/>
</dbReference>
<dbReference type="Gene3D" id="3.50.40.10">
    <property type="entry name" value="Phenylalanyl-trna Synthetase, Chain B, domain 3"/>
    <property type="match status" value="1"/>
</dbReference>
<gene>
    <name evidence="2" type="ORF">J2Z71_001084</name>
</gene>
<dbReference type="EMBL" id="JAGGLJ010000009">
    <property type="protein sequence ID" value="MBP2025541.1"/>
    <property type="molecule type" value="Genomic_DNA"/>
</dbReference>
<evidence type="ECO:0000259" key="1">
    <source>
        <dbReference type="SMART" id="SM00873"/>
    </source>
</evidence>